<sequence length="371" mass="42421">MKKILFLLFAISVVSCKKSEKKVEEASRPKVKLHQLVGGSIFVKKLEVFSQDTTYTGQTKQFTDAYYVIEHPKGNLMWDAGLPEQLVRSEPFNEPSGVFRVQRPDSLVNQLKSIGFKIEDFKYFAMSHSHFDHTGHANYMKDATWIVQENEYNSVLGDTLKTKNPAVAELKNVKKINGDYDVFGDGTVVIKYMPGHTIGHQVLYVDLGLEKPILLTGDLYHFQENRTNKGVPSFNYNVKQTSESMKKFEAFAKEKNATVIIQHSPKDFLKLQEILDKNSKNTPKTFEGEFTYVADAATFKDCKTGKRYAVNRNKAYLLLEKAYLNAVHKDFEPEWVKIEGNLKMEEGMEGNLEKQLVVSKFISLDENRKCN</sequence>
<evidence type="ECO:0000313" key="7">
    <source>
        <dbReference type="EMBL" id="QTE21281.1"/>
    </source>
</evidence>
<name>A0A975CQD2_9FLAO</name>
<reference evidence="7 8" key="1">
    <citation type="submission" date="2021-03" db="EMBL/GenBank/DDBJ databases">
        <title>Complete genome of Polaribacter_sp.SM13.</title>
        <authorList>
            <person name="Jeong S.W."/>
            <person name="Bae J.W."/>
        </authorList>
    </citation>
    <scope>NUCLEOTIDE SEQUENCE [LARGE SCALE GENOMIC DNA]</scope>
    <source>
        <strain evidence="7 8">SM13</strain>
    </source>
</reference>
<evidence type="ECO:0000256" key="3">
    <source>
        <dbReference type="ARBA" id="ARBA00022723"/>
    </source>
</evidence>
<feature type="domain" description="Metallo-beta-lactamase" evidence="6">
    <location>
        <begin position="63"/>
        <end position="263"/>
    </location>
</feature>
<keyword evidence="8" id="KW-1185">Reference proteome</keyword>
<evidence type="ECO:0000256" key="2">
    <source>
        <dbReference type="ARBA" id="ARBA00007749"/>
    </source>
</evidence>
<dbReference type="Gene3D" id="3.60.15.10">
    <property type="entry name" value="Ribonuclease Z/Hydroxyacylglutathione hydrolase-like"/>
    <property type="match status" value="1"/>
</dbReference>
<keyword evidence="3" id="KW-0479">Metal-binding</keyword>
<dbReference type="Pfam" id="PF00753">
    <property type="entry name" value="Lactamase_B"/>
    <property type="match status" value="1"/>
</dbReference>
<evidence type="ECO:0000259" key="6">
    <source>
        <dbReference type="SMART" id="SM00849"/>
    </source>
</evidence>
<dbReference type="SUPFAM" id="SSF56281">
    <property type="entry name" value="Metallo-hydrolase/oxidoreductase"/>
    <property type="match status" value="1"/>
</dbReference>
<dbReference type="Pfam" id="PF17185">
    <property type="entry name" value="NlpE_C"/>
    <property type="match status" value="1"/>
</dbReference>
<evidence type="ECO:0000256" key="5">
    <source>
        <dbReference type="ARBA" id="ARBA00022833"/>
    </source>
</evidence>
<protein>
    <submittedName>
        <fullName evidence="7">MBL fold metallo-hydrolase</fullName>
    </submittedName>
</protein>
<evidence type="ECO:0000256" key="1">
    <source>
        <dbReference type="ARBA" id="ARBA00001947"/>
    </source>
</evidence>
<dbReference type="PANTHER" id="PTHR42978:SF2">
    <property type="entry name" value="102 KBASES UNSTABLE REGION: FROM 1 TO 119443"/>
    <property type="match status" value="1"/>
</dbReference>
<dbReference type="InterPro" id="IPR033450">
    <property type="entry name" value="NlpE_C"/>
</dbReference>
<accession>A0A975CQD2</accession>
<dbReference type="SMART" id="SM00849">
    <property type="entry name" value="Lactamase_B"/>
    <property type="match status" value="1"/>
</dbReference>
<dbReference type="CDD" id="cd07729">
    <property type="entry name" value="AHL_lactonase_MBL-fold"/>
    <property type="match status" value="1"/>
</dbReference>
<gene>
    <name evidence="7" type="ORF">J3359_10600</name>
</gene>
<dbReference type="KEGG" id="pcea:J3359_10600"/>
<dbReference type="EMBL" id="CP071869">
    <property type="protein sequence ID" value="QTE21281.1"/>
    <property type="molecule type" value="Genomic_DNA"/>
</dbReference>
<dbReference type="Proteomes" id="UP000663920">
    <property type="component" value="Chromosome"/>
</dbReference>
<evidence type="ECO:0000313" key="8">
    <source>
        <dbReference type="Proteomes" id="UP000663920"/>
    </source>
</evidence>
<keyword evidence="4" id="KW-0378">Hydrolase</keyword>
<organism evidence="7 8">
    <name type="scientific">Polaribacter cellanae</name>
    <dbReference type="NCBI Taxonomy" id="2818493"/>
    <lineage>
        <taxon>Bacteria</taxon>
        <taxon>Pseudomonadati</taxon>
        <taxon>Bacteroidota</taxon>
        <taxon>Flavobacteriia</taxon>
        <taxon>Flavobacteriales</taxon>
        <taxon>Flavobacteriaceae</taxon>
    </lineage>
</organism>
<dbReference type="InterPro" id="IPR051013">
    <property type="entry name" value="MBL_superfamily_lactonases"/>
</dbReference>
<dbReference type="RefSeq" id="WP_208076841.1">
    <property type="nucleotide sequence ID" value="NZ_CP071869.1"/>
</dbReference>
<dbReference type="InterPro" id="IPR038139">
    <property type="entry name" value="NlpE_C_sf"/>
</dbReference>
<dbReference type="GO" id="GO:0046872">
    <property type="term" value="F:metal ion binding"/>
    <property type="evidence" value="ECO:0007669"/>
    <property type="project" value="UniProtKB-KW"/>
</dbReference>
<dbReference type="PROSITE" id="PS51257">
    <property type="entry name" value="PROKAR_LIPOPROTEIN"/>
    <property type="match status" value="1"/>
</dbReference>
<dbReference type="Gene3D" id="2.40.50.540">
    <property type="match status" value="1"/>
</dbReference>
<evidence type="ECO:0000256" key="4">
    <source>
        <dbReference type="ARBA" id="ARBA00022801"/>
    </source>
</evidence>
<dbReference type="PANTHER" id="PTHR42978">
    <property type="entry name" value="QUORUM-QUENCHING LACTONASE YTNP-RELATED-RELATED"/>
    <property type="match status" value="1"/>
</dbReference>
<keyword evidence="5" id="KW-0862">Zinc</keyword>
<comment type="similarity">
    <text evidence="2">Belongs to the metallo-beta-lactamase superfamily.</text>
</comment>
<dbReference type="GO" id="GO:0016787">
    <property type="term" value="F:hydrolase activity"/>
    <property type="evidence" value="ECO:0007669"/>
    <property type="project" value="UniProtKB-KW"/>
</dbReference>
<dbReference type="InterPro" id="IPR036866">
    <property type="entry name" value="RibonucZ/Hydroxyglut_hydro"/>
</dbReference>
<dbReference type="AlphaFoldDB" id="A0A975CQD2"/>
<comment type="cofactor">
    <cofactor evidence="1">
        <name>Zn(2+)</name>
        <dbReference type="ChEBI" id="CHEBI:29105"/>
    </cofactor>
</comment>
<dbReference type="InterPro" id="IPR001279">
    <property type="entry name" value="Metallo-B-lactamas"/>
</dbReference>
<proteinExistence type="inferred from homology"/>